<dbReference type="InterPro" id="IPR003646">
    <property type="entry name" value="SH3-like_bac-type"/>
</dbReference>
<dbReference type="PANTHER" id="PTHR34408:SF1">
    <property type="entry name" value="GLYCOSYL HYDROLASE FAMILY 19 DOMAIN-CONTAINING PROTEIN HI_1415"/>
    <property type="match status" value="1"/>
</dbReference>
<dbReference type="SMART" id="SM00287">
    <property type="entry name" value="SH3b"/>
    <property type="match status" value="4"/>
</dbReference>
<accession>A0ABS4K8D6</accession>
<keyword evidence="9" id="KW-1185">Reference proteome</keyword>
<dbReference type="InterPro" id="IPR036028">
    <property type="entry name" value="SH3-like_dom_sf"/>
</dbReference>
<comment type="caution">
    <text evidence="8">The sequence shown here is derived from an EMBL/GenBank/DDBJ whole genome shotgun (WGS) entry which is preliminary data.</text>
</comment>
<dbReference type="InterPro" id="IPR000064">
    <property type="entry name" value="NLP_P60_dom"/>
</dbReference>
<keyword evidence="5" id="KW-0732">Signal</keyword>
<dbReference type="PROSITE" id="PS51935">
    <property type="entry name" value="NLPC_P60"/>
    <property type="match status" value="1"/>
</dbReference>
<dbReference type="Gene3D" id="2.30.30.40">
    <property type="entry name" value="SH3 Domains"/>
    <property type="match status" value="4"/>
</dbReference>
<reference evidence="8 9" key="1">
    <citation type="submission" date="2021-03" db="EMBL/GenBank/DDBJ databases">
        <title>Genomic Encyclopedia of Type Strains, Phase IV (KMG-IV): sequencing the most valuable type-strain genomes for metagenomic binning, comparative biology and taxonomic classification.</title>
        <authorList>
            <person name="Goeker M."/>
        </authorList>
    </citation>
    <scope>NUCLEOTIDE SEQUENCE [LARGE SCALE GENOMIC DNA]</scope>
    <source>
        <strain evidence="8 9">DSM 28650</strain>
    </source>
</reference>
<evidence type="ECO:0000256" key="4">
    <source>
        <dbReference type="ARBA" id="ARBA00022807"/>
    </source>
</evidence>
<dbReference type="InterPro" id="IPR038765">
    <property type="entry name" value="Papain-like_cys_pep_sf"/>
</dbReference>
<evidence type="ECO:0000256" key="3">
    <source>
        <dbReference type="ARBA" id="ARBA00022801"/>
    </source>
</evidence>
<feature type="domain" description="SH3b" evidence="6">
    <location>
        <begin position="42"/>
        <end position="104"/>
    </location>
</feature>
<dbReference type="InterPro" id="IPR052354">
    <property type="entry name" value="Cell_Wall_Dynamics_Protein"/>
</dbReference>
<evidence type="ECO:0000259" key="7">
    <source>
        <dbReference type="PROSITE" id="PS51935"/>
    </source>
</evidence>
<feature type="domain" description="SH3b" evidence="6">
    <location>
        <begin position="193"/>
        <end position="254"/>
    </location>
</feature>
<dbReference type="PANTHER" id="PTHR34408">
    <property type="entry name" value="FAMILY PROTEIN, PUTATIVE-RELATED"/>
    <property type="match status" value="1"/>
</dbReference>
<keyword evidence="2" id="KW-0645">Protease</keyword>
<sequence length="482" mass="52140">MKSKHIKCLVSIAFAVGISLKLNNGIAVADPNIGNESTSLKSVSGVVIADALNVRSSGNTSSSVLGKLYSGDNITIIESVNGWHKINFQNKVGWVYGEFVETKKTIKNTSNKTGTITADSLNIRSGAGTSFSILGSLKSGAKIDIIDSANGWFQISYNGATGYVSGEYVTLNTGNSDNSRPSRGDSESNFSVNKLGTVKVSALNFRTGPGTNYDVIQSLKEGTKLEVIEETKGWYKCVYNNNTGYVSKEFVNLSDSSATAPTPAPETPTTVPTINGKVALISVDALNVRSGAGTNYDKIEVARYGDKFPITAHSNGWYKISIGGKEGWIYGEYIKIINSTDAVPPVVRETSTIESQYSGEDIVAMAEKYLGTPYLWGGFTPLGFDCSGLVQYVYRQLGIELERTSYYQVHQGVTVSRDDLKPGDLLFFTTDDSRPDAVSHVGIYKGNDLFVQAPKPGDVVRVSNLNSAYYSARYYIAKRIIK</sequence>
<feature type="domain" description="NlpC/P60" evidence="7">
    <location>
        <begin position="356"/>
        <end position="481"/>
    </location>
</feature>
<proteinExistence type="inferred from homology"/>
<dbReference type="Pfam" id="PF00877">
    <property type="entry name" value="NLPC_P60"/>
    <property type="match status" value="1"/>
</dbReference>
<name>A0ABS4K8D6_9CLOT</name>
<protein>
    <submittedName>
        <fullName evidence="8">Cell wall-associated NlpC family hydrolase</fullName>
    </submittedName>
</protein>
<dbReference type="EMBL" id="JAGGLL010000046">
    <property type="protein sequence ID" value="MBP2024023.1"/>
    <property type="molecule type" value="Genomic_DNA"/>
</dbReference>
<dbReference type="GO" id="GO:0016787">
    <property type="term" value="F:hydrolase activity"/>
    <property type="evidence" value="ECO:0007669"/>
    <property type="project" value="UniProtKB-KW"/>
</dbReference>
<feature type="domain" description="SH3b" evidence="6">
    <location>
        <begin position="276"/>
        <end position="338"/>
    </location>
</feature>
<feature type="domain" description="SH3b" evidence="6">
    <location>
        <begin position="111"/>
        <end position="173"/>
    </location>
</feature>
<keyword evidence="3 8" id="KW-0378">Hydrolase</keyword>
<comment type="similarity">
    <text evidence="1">Belongs to the peptidase C40 family.</text>
</comment>
<dbReference type="Pfam" id="PF08239">
    <property type="entry name" value="SH3_3"/>
    <property type="match status" value="4"/>
</dbReference>
<keyword evidence="4" id="KW-0788">Thiol protease</keyword>
<evidence type="ECO:0000259" key="6">
    <source>
        <dbReference type="PROSITE" id="PS51781"/>
    </source>
</evidence>
<evidence type="ECO:0000313" key="8">
    <source>
        <dbReference type="EMBL" id="MBP2024023.1"/>
    </source>
</evidence>
<dbReference type="Gene3D" id="3.90.1720.10">
    <property type="entry name" value="endopeptidase domain like (from Nostoc punctiforme)"/>
    <property type="match status" value="1"/>
</dbReference>
<dbReference type="SUPFAM" id="SSF50044">
    <property type="entry name" value="SH3-domain"/>
    <property type="match status" value="1"/>
</dbReference>
<evidence type="ECO:0000256" key="2">
    <source>
        <dbReference type="ARBA" id="ARBA00022670"/>
    </source>
</evidence>
<evidence type="ECO:0000313" key="9">
    <source>
        <dbReference type="Proteomes" id="UP001519308"/>
    </source>
</evidence>
<gene>
    <name evidence="8" type="ORF">J2Z44_003873</name>
</gene>
<dbReference type="RefSeq" id="WP_209649945.1">
    <property type="nucleotide sequence ID" value="NZ_JAGGLL010000046.1"/>
</dbReference>
<dbReference type="PROSITE" id="PS51781">
    <property type="entry name" value="SH3B"/>
    <property type="match status" value="4"/>
</dbReference>
<evidence type="ECO:0000256" key="5">
    <source>
        <dbReference type="SAM" id="SignalP"/>
    </source>
</evidence>
<feature type="signal peptide" evidence="5">
    <location>
        <begin position="1"/>
        <end position="29"/>
    </location>
</feature>
<evidence type="ECO:0000256" key="1">
    <source>
        <dbReference type="ARBA" id="ARBA00007074"/>
    </source>
</evidence>
<dbReference type="SUPFAM" id="SSF54001">
    <property type="entry name" value="Cysteine proteinases"/>
    <property type="match status" value="1"/>
</dbReference>
<dbReference type="Proteomes" id="UP001519308">
    <property type="component" value="Unassembled WGS sequence"/>
</dbReference>
<organism evidence="8 9">
    <name type="scientific">Clostridium punense</name>
    <dbReference type="NCBI Taxonomy" id="1054297"/>
    <lineage>
        <taxon>Bacteria</taxon>
        <taxon>Bacillati</taxon>
        <taxon>Bacillota</taxon>
        <taxon>Clostridia</taxon>
        <taxon>Eubacteriales</taxon>
        <taxon>Clostridiaceae</taxon>
        <taxon>Clostridium</taxon>
    </lineage>
</organism>
<feature type="chain" id="PRO_5045088794" evidence="5">
    <location>
        <begin position="30"/>
        <end position="482"/>
    </location>
</feature>